<accession>A0A1I4J923</accession>
<dbReference type="Proteomes" id="UP000199550">
    <property type="component" value="Unassembled WGS sequence"/>
</dbReference>
<evidence type="ECO:0000313" key="1">
    <source>
        <dbReference type="EMBL" id="SFL63088.1"/>
    </source>
</evidence>
<dbReference type="EMBL" id="FOTF01000034">
    <property type="protein sequence ID" value="SFL63088.1"/>
    <property type="molecule type" value="Genomic_DNA"/>
</dbReference>
<name>A0A1I4J923_9RHOB</name>
<reference evidence="1 2" key="1">
    <citation type="submission" date="2016-10" db="EMBL/GenBank/DDBJ databases">
        <authorList>
            <person name="de Groot N.N."/>
        </authorList>
    </citation>
    <scope>NUCLEOTIDE SEQUENCE [LARGE SCALE GENOMIC DNA]</scope>
    <source>
        <strain evidence="1 2">DSM 16199</strain>
    </source>
</reference>
<dbReference type="AlphaFoldDB" id="A0A1I4J923"/>
<dbReference type="STRING" id="195913.SAMN04488004_13423"/>
<sequence length="67" mass="7940">MMIRHDGNWQFSGDESEGVAVELRYAHPINRILDRKSRNTVGWLYEWNTGQIAPMWKDKPCEDVIYD</sequence>
<gene>
    <name evidence="1" type="ORF">SAMN04488004_13423</name>
</gene>
<organism evidence="1 2">
    <name type="scientific">Loktanella salsilacus</name>
    <dbReference type="NCBI Taxonomy" id="195913"/>
    <lineage>
        <taxon>Bacteria</taxon>
        <taxon>Pseudomonadati</taxon>
        <taxon>Pseudomonadota</taxon>
        <taxon>Alphaproteobacteria</taxon>
        <taxon>Rhodobacterales</taxon>
        <taxon>Roseobacteraceae</taxon>
        <taxon>Loktanella</taxon>
    </lineage>
</organism>
<proteinExistence type="predicted"/>
<keyword evidence="2" id="KW-1185">Reference proteome</keyword>
<evidence type="ECO:0000313" key="2">
    <source>
        <dbReference type="Proteomes" id="UP000199550"/>
    </source>
</evidence>
<protein>
    <submittedName>
        <fullName evidence="1">Uncharacterized protein</fullName>
    </submittedName>
</protein>